<accession>A0A1J1IPD9</accession>
<sequence length="63" mass="7178">MELLIEVMLKRMLLDMSDLRNSRMTSIKISMSFVNLFSIDPQHELARSKSLSLFSTAVVMISA</sequence>
<name>A0A1J1IPD9_9DIPT</name>
<dbReference type="EMBL" id="CVRI01000057">
    <property type="protein sequence ID" value="CRL02032.1"/>
    <property type="molecule type" value="Genomic_DNA"/>
</dbReference>
<dbReference type="AlphaFoldDB" id="A0A1J1IPD9"/>
<evidence type="ECO:0000313" key="1">
    <source>
        <dbReference type="EMBL" id="CRL02032.1"/>
    </source>
</evidence>
<reference evidence="1 2" key="1">
    <citation type="submission" date="2015-04" db="EMBL/GenBank/DDBJ databases">
        <authorList>
            <person name="Syromyatnikov M.Y."/>
            <person name="Popov V.N."/>
        </authorList>
    </citation>
    <scope>NUCLEOTIDE SEQUENCE [LARGE SCALE GENOMIC DNA]</scope>
</reference>
<dbReference type="Proteomes" id="UP000183832">
    <property type="component" value="Unassembled WGS sequence"/>
</dbReference>
<evidence type="ECO:0000313" key="2">
    <source>
        <dbReference type="Proteomes" id="UP000183832"/>
    </source>
</evidence>
<gene>
    <name evidence="1" type="ORF">CLUMA_CG015566</name>
</gene>
<organism evidence="1 2">
    <name type="scientific">Clunio marinus</name>
    <dbReference type="NCBI Taxonomy" id="568069"/>
    <lineage>
        <taxon>Eukaryota</taxon>
        <taxon>Metazoa</taxon>
        <taxon>Ecdysozoa</taxon>
        <taxon>Arthropoda</taxon>
        <taxon>Hexapoda</taxon>
        <taxon>Insecta</taxon>
        <taxon>Pterygota</taxon>
        <taxon>Neoptera</taxon>
        <taxon>Endopterygota</taxon>
        <taxon>Diptera</taxon>
        <taxon>Nematocera</taxon>
        <taxon>Chironomoidea</taxon>
        <taxon>Chironomidae</taxon>
        <taxon>Clunio</taxon>
    </lineage>
</organism>
<keyword evidence="2" id="KW-1185">Reference proteome</keyword>
<protein>
    <submittedName>
        <fullName evidence="1">CLUMA_CG015566, isoform A</fullName>
    </submittedName>
</protein>
<proteinExistence type="predicted"/>